<dbReference type="AlphaFoldDB" id="K1YIB0"/>
<organism evidence="1">
    <name type="scientific">uncultured bacterium</name>
    <name type="common">gcode 4</name>
    <dbReference type="NCBI Taxonomy" id="1234023"/>
    <lineage>
        <taxon>Bacteria</taxon>
        <taxon>environmental samples</taxon>
    </lineage>
</organism>
<feature type="non-terminal residue" evidence="1">
    <location>
        <position position="1"/>
    </location>
</feature>
<evidence type="ECO:0000313" key="1">
    <source>
        <dbReference type="EMBL" id="EKD25089.1"/>
    </source>
</evidence>
<gene>
    <name evidence="1" type="ORF">ACD_80C00120G0008</name>
</gene>
<protein>
    <submittedName>
        <fullName evidence="1">Uncharacterized protein</fullName>
    </submittedName>
</protein>
<reference evidence="1" key="1">
    <citation type="journal article" date="2012" name="Science">
        <title>Fermentation, hydrogen, and sulfur metabolism in multiple uncultivated bacterial phyla.</title>
        <authorList>
            <person name="Wrighton K.C."/>
            <person name="Thomas B.C."/>
            <person name="Sharon I."/>
            <person name="Miller C.S."/>
            <person name="Castelle C.J."/>
            <person name="VerBerkmoes N.C."/>
            <person name="Wilkins M.J."/>
            <person name="Hettich R.L."/>
            <person name="Lipton M.S."/>
            <person name="Williams K.H."/>
            <person name="Long P.E."/>
            <person name="Banfield J.F."/>
        </authorList>
    </citation>
    <scope>NUCLEOTIDE SEQUENCE [LARGE SCALE GENOMIC DNA]</scope>
</reference>
<proteinExistence type="predicted"/>
<dbReference type="EMBL" id="AMFJ01036127">
    <property type="protein sequence ID" value="EKD25089.1"/>
    <property type="molecule type" value="Genomic_DNA"/>
</dbReference>
<accession>K1YIB0</accession>
<name>K1YIB0_9BACT</name>
<comment type="caution">
    <text evidence="1">The sequence shown here is derived from an EMBL/GenBank/DDBJ whole genome shotgun (WGS) entry which is preliminary data.</text>
</comment>
<sequence length="459" mass="53324">IVEDKDLWEHLVESNKNIEDFVLDTKTNTLDTKEIEDNKDISKTMGDKLGAWYKDEIQEGITQLLKKNKLDSYTKNFDASGKTINTDKIPEKDKKKLEKISAKIIDTFTGKVEEELLKNTNEVIKTKAVGALVKNIGQYFQVKNYQQEDFAKDFDIDTKNGITFDGKILRLSWSMEGKEIGFDYDMETGEITADDFVHYNQKDKTFYINKDWGAEGRERLPLKMQTLNEMLATSKTETTKNITKSIDESKKTGDFKEKLSNNTTIDYRQESSGADIIIEHTMAKNIAIQETQDFLKKYIPEKDKYSLDKESKEFSLYKIIDTSLDRYTADEIIQRRNLLSRFEQKITAAKPSFKDKMIKNLFKGNTIKNDQKGEYDNEKWPNLYQFIRGITYEQPGITKNDVINLSFFEQVVQELESNEGDTKKLSSKSNKYNQLRIDYENKKENESADNIDFNSAFEL</sequence>